<protein>
    <submittedName>
        <fullName evidence="6">Bifunctional 4-hydroxy-2-oxoglutarate aldolase/2-dehydro-3-deoxy-phosphogluconate aldolase</fullName>
    </submittedName>
</protein>
<dbReference type="EMBL" id="JBHUMQ010000017">
    <property type="protein sequence ID" value="MFD2693489.1"/>
    <property type="molecule type" value="Genomic_DNA"/>
</dbReference>
<dbReference type="Gene3D" id="3.20.20.70">
    <property type="entry name" value="Aldolase class I"/>
    <property type="match status" value="1"/>
</dbReference>
<dbReference type="PANTHER" id="PTHR30246:SF1">
    <property type="entry name" value="2-DEHYDRO-3-DEOXY-6-PHOSPHOGALACTONATE ALDOLASE-RELATED"/>
    <property type="match status" value="1"/>
</dbReference>
<sequence>MNVTDYPEITVILRGYSQDQAETVMSILTSTKRHYAVEVTMNTVGATEIIRHGAASFGDKLLIGAGTVMTVQDAKQAIDAGARFVLSPTLLPKEVLSLCKSNGLTTITGAYSPSEVVEAFDRGTDIVKIFPAHLNGPGYFQDIQAPLGKKPLMAVGGINKQNARSFLNAGATYLGIGSGIFEKKDILSKNTEHLSKQLLAFEKELEGEKQ</sequence>
<dbReference type="InterPro" id="IPR013785">
    <property type="entry name" value="Aldolase_TIM"/>
</dbReference>
<dbReference type="RefSeq" id="WP_253060362.1">
    <property type="nucleotide sequence ID" value="NZ_JAMXWM010000005.1"/>
</dbReference>
<evidence type="ECO:0000313" key="7">
    <source>
        <dbReference type="Proteomes" id="UP001597399"/>
    </source>
</evidence>
<gene>
    <name evidence="6" type="ORF">ACFSUE_07600</name>
</gene>
<keyword evidence="5" id="KW-0119">Carbohydrate metabolism</keyword>
<dbReference type="PANTHER" id="PTHR30246">
    <property type="entry name" value="2-KETO-3-DEOXY-6-PHOSPHOGLUCONATE ALDOLASE"/>
    <property type="match status" value="1"/>
</dbReference>
<accession>A0ABW5S188</accession>
<evidence type="ECO:0000256" key="5">
    <source>
        <dbReference type="ARBA" id="ARBA00023277"/>
    </source>
</evidence>
<comment type="caution">
    <text evidence="6">The sequence shown here is derived from an EMBL/GenBank/DDBJ whole genome shotgun (WGS) entry which is preliminary data.</text>
</comment>
<evidence type="ECO:0000256" key="3">
    <source>
        <dbReference type="ARBA" id="ARBA00011233"/>
    </source>
</evidence>
<organism evidence="6 7">
    <name type="scientific">Sporolactobacillus shoreicorticis</name>
    <dbReference type="NCBI Taxonomy" id="1923877"/>
    <lineage>
        <taxon>Bacteria</taxon>
        <taxon>Bacillati</taxon>
        <taxon>Bacillota</taxon>
        <taxon>Bacilli</taxon>
        <taxon>Bacillales</taxon>
        <taxon>Sporolactobacillaceae</taxon>
        <taxon>Sporolactobacillus</taxon>
    </lineage>
</organism>
<comment type="subunit">
    <text evidence="3">Homotrimer.</text>
</comment>
<dbReference type="CDD" id="cd00452">
    <property type="entry name" value="KDPG_aldolase"/>
    <property type="match status" value="1"/>
</dbReference>
<dbReference type="Proteomes" id="UP001597399">
    <property type="component" value="Unassembled WGS sequence"/>
</dbReference>
<evidence type="ECO:0000256" key="2">
    <source>
        <dbReference type="ARBA" id="ARBA00006906"/>
    </source>
</evidence>
<evidence type="ECO:0000256" key="1">
    <source>
        <dbReference type="ARBA" id="ARBA00004761"/>
    </source>
</evidence>
<name>A0ABW5S188_9BACL</name>
<evidence type="ECO:0000313" key="6">
    <source>
        <dbReference type="EMBL" id="MFD2693489.1"/>
    </source>
</evidence>
<keyword evidence="4" id="KW-0456">Lyase</keyword>
<keyword evidence="7" id="KW-1185">Reference proteome</keyword>
<dbReference type="InterPro" id="IPR000887">
    <property type="entry name" value="Aldlse_KDPG_KHG"/>
</dbReference>
<reference evidence="7" key="1">
    <citation type="journal article" date="2019" name="Int. J. Syst. Evol. Microbiol.">
        <title>The Global Catalogue of Microorganisms (GCM) 10K type strain sequencing project: providing services to taxonomists for standard genome sequencing and annotation.</title>
        <authorList>
            <consortium name="The Broad Institute Genomics Platform"/>
            <consortium name="The Broad Institute Genome Sequencing Center for Infectious Disease"/>
            <person name="Wu L."/>
            <person name="Ma J."/>
        </authorList>
    </citation>
    <scope>NUCLEOTIDE SEQUENCE [LARGE SCALE GENOMIC DNA]</scope>
    <source>
        <strain evidence="7">TISTR 2466</strain>
    </source>
</reference>
<evidence type="ECO:0000256" key="4">
    <source>
        <dbReference type="ARBA" id="ARBA00023239"/>
    </source>
</evidence>
<comment type="similarity">
    <text evidence="2">Belongs to the KHG/KDPG aldolase family.</text>
</comment>
<dbReference type="Pfam" id="PF01081">
    <property type="entry name" value="Aldolase"/>
    <property type="match status" value="1"/>
</dbReference>
<comment type="pathway">
    <text evidence="1">Carbohydrate acid metabolism.</text>
</comment>
<dbReference type="SUPFAM" id="SSF51569">
    <property type="entry name" value="Aldolase"/>
    <property type="match status" value="1"/>
</dbReference>
<proteinExistence type="inferred from homology"/>